<reference evidence="6 7" key="1">
    <citation type="submission" date="2020-09" db="EMBL/GenBank/DDBJ databases">
        <title>Biosynthesis of the nuclear factor of activated T cells inhibitor NFAT-133 and its congeners in Streptomyces pactum.</title>
        <authorList>
            <person name="Zhou W."/>
            <person name="Posri P."/>
            <person name="Abugrain M.E."/>
            <person name="Weisberg A.J."/>
            <person name="Chang J.H."/>
            <person name="Mahmud T."/>
        </authorList>
    </citation>
    <scope>NUCLEOTIDE SEQUENCE [LARGE SCALE GENOMIC DNA]</scope>
    <source>
        <strain evidence="6 7">ATCC 27456</strain>
    </source>
</reference>
<protein>
    <recommendedName>
        <fullName evidence="4">Putative pterin-4-alpha-carbinolamine dehydratase</fullName>
        <ecNumber evidence="3">4.2.1.96</ecNumber>
    </recommendedName>
</protein>
<sequence>MATKPLTDAALEKALTDLPGWSIQEGELTKSFKGPRSVVPGLYAAVAAAEDEADHHARITILYGTITFGLNTHDAGGAITAKDTAMAARIEALAAEHGVQTQP</sequence>
<dbReference type="InterPro" id="IPR001533">
    <property type="entry name" value="Pterin_deHydtase"/>
</dbReference>
<dbReference type="EC" id="4.2.1.96" evidence="3"/>
<gene>
    <name evidence="6" type="ORF">IHE55_10900</name>
</gene>
<proteinExistence type="inferred from homology"/>
<evidence type="ECO:0000313" key="7">
    <source>
        <dbReference type="Proteomes" id="UP000807371"/>
    </source>
</evidence>
<dbReference type="Proteomes" id="UP000807371">
    <property type="component" value="Unassembled WGS sequence"/>
</dbReference>
<comment type="caution">
    <text evidence="6">The sequence shown here is derived from an EMBL/GenBank/DDBJ whole genome shotgun (WGS) entry which is preliminary data.</text>
</comment>
<dbReference type="SUPFAM" id="SSF55248">
    <property type="entry name" value="PCD-like"/>
    <property type="match status" value="1"/>
</dbReference>
<accession>A0ABS0NJA4</accession>
<evidence type="ECO:0000256" key="4">
    <source>
        <dbReference type="ARBA" id="ARBA00021735"/>
    </source>
</evidence>
<organism evidence="6 7">
    <name type="scientific">Streptomyces pactum</name>
    <dbReference type="NCBI Taxonomy" id="68249"/>
    <lineage>
        <taxon>Bacteria</taxon>
        <taxon>Bacillati</taxon>
        <taxon>Actinomycetota</taxon>
        <taxon>Actinomycetes</taxon>
        <taxon>Kitasatosporales</taxon>
        <taxon>Streptomycetaceae</taxon>
        <taxon>Streptomyces</taxon>
    </lineage>
</organism>
<evidence type="ECO:0000313" key="6">
    <source>
        <dbReference type="EMBL" id="MBH5335270.1"/>
    </source>
</evidence>
<name>A0ABS0NJA4_9ACTN</name>
<dbReference type="Gene3D" id="3.30.1360.20">
    <property type="entry name" value="Transcriptional coactivator/pterin dehydratase"/>
    <property type="match status" value="1"/>
</dbReference>
<dbReference type="InterPro" id="IPR036428">
    <property type="entry name" value="PCD_sf"/>
</dbReference>
<keyword evidence="5" id="KW-0456">Lyase</keyword>
<dbReference type="Pfam" id="PF01329">
    <property type="entry name" value="Pterin_4a"/>
    <property type="match status" value="1"/>
</dbReference>
<comment type="catalytic activity">
    <reaction evidence="1">
        <text>(4aS,6R)-4a-hydroxy-L-erythro-5,6,7,8-tetrahydrobiopterin = (6R)-L-erythro-6,7-dihydrobiopterin + H2O</text>
        <dbReference type="Rhea" id="RHEA:11920"/>
        <dbReference type="ChEBI" id="CHEBI:15377"/>
        <dbReference type="ChEBI" id="CHEBI:15642"/>
        <dbReference type="ChEBI" id="CHEBI:43120"/>
        <dbReference type="EC" id="4.2.1.96"/>
    </reaction>
</comment>
<comment type="similarity">
    <text evidence="2">Belongs to the pterin-4-alpha-carbinolamine dehydratase family.</text>
</comment>
<evidence type="ECO:0000256" key="3">
    <source>
        <dbReference type="ARBA" id="ARBA00013252"/>
    </source>
</evidence>
<evidence type="ECO:0000256" key="1">
    <source>
        <dbReference type="ARBA" id="ARBA00001554"/>
    </source>
</evidence>
<evidence type="ECO:0000256" key="2">
    <source>
        <dbReference type="ARBA" id="ARBA00006472"/>
    </source>
</evidence>
<evidence type="ECO:0000256" key="5">
    <source>
        <dbReference type="ARBA" id="ARBA00023239"/>
    </source>
</evidence>
<dbReference type="EMBL" id="JACYXC010000001">
    <property type="protein sequence ID" value="MBH5335270.1"/>
    <property type="molecule type" value="Genomic_DNA"/>
</dbReference>
<keyword evidence="7" id="KW-1185">Reference proteome</keyword>
<dbReference type="RefSeq" id="WP_197988848.1">
    <property type="nucleotide sequence ID" value="NZ_JACYXC010000001.1"/>
</dbReference>